<gene>
    <name evidence="1" type="ORF">S01H4_44262</name>
</gene>
<accession>X1B4P6</accession>
<name>X1B4P6_9ZZZZ</name>
<evidence type="ECO:0000313" key="1">
    <source>
        <dbReference type="EMBL" id="GAG90699.1"/>
    </source>
</evidence>
<dbReference type="EMBL" id="BART01024523">
    <property type="protein sequence ID" value="GAG90699.1"/>
    <property type="molecule type" value="Genomic_DNA"/>
</dbReference>
<organism evidence="1">
    <name type="scientific">marine sediment metagenome</name>
    <dbReference type="NCBI Taxonomy" id="412755"/>
    <lineage>
        <taxon>unclassified sequences</taxon>
        <taxon>metagenomes</taxon>
        <taxon>ecological metagenomes</taxon>
    </lineage>
</organism>
<reference evidence="1" key="1">
    <citation type="journal article" date="2014" name="Front. Microbiol.">
        <title>High frequency of phylogenetically diverse reductive dehalogenase-homologous genes in deep subseafloor sedimentary metagenomes.</title>
        <authorList>
            <person name="Kawai M."/>
            <person name="Futagami T."/>
            <person name="Toyoda A."/>
            <person name="Takaki Y."/>
            <person name="Nishi S."/>
            <person name="Hori S."/>
            <person name="Arai W."/>
            <person name="Tsubouchi T."/>
            <person name="Morono Y."/>
            <person name="Uchiyama I."/>
            <person name="Ito T."/>
            <person name="Fujiyama A."/>
            <person name="Inagaki F."/>
            <person name="Takami H."/>
        </authorList>
    </citation>
    <scope>NUCLEOTIDE SEQUENCE</scope>
    <source>
        <strain evidence="1">Expedition CK06-06</strain>
    </source>
</reference>
<comment type="caution">
    <text evidence="1">The sequence shown here is derived from an EMBL/GenBank/DDBJ whole genome shotgun (WGS) entry which is preliminary data.</text>
</comment>
<sequence>MSAAFQEFTDLNLHRVYPLLDNAGGVDVTNTFTMPSALMTDIYMCAPNLPNVDINKFYVQNITIRQFFIDMYIGYDDPAVQFPVGVFKNIETGAPLQTTYQFTPAEIQSGDDFAPLYHMTGQLTIGSAEEAIRMLGSWTFVPTDEEHSTYISPTRIAQGLLNVQYISVNN</sequence>
<dbReference type="AlphaFoldDB" id="X1B4P6"/>
<proteinExistence type="predicted"/>
<protein>
    <submittedName>
        <fullName evidence="1">Uncharacterized protein</fullName>
    </submittedName>
</protein>
<feature type="non-terminal residue" evidence="1">
    <location>
        <position position="170"/>
    </location>
</feature>